<reference evidence="3" key="1">
    <citation type="journal article" date="2011" name="MBio">
        <title>Novel metabolic attributes of the genus Cyanothece, comprising a group of unicellular nitrogen-fixing Cyanobacteria.</title>
        <authorList>
            <person name="Bandyopadhyay A."/>
            <person name="Elvitigala T."/>
            <person name="Welsh E."/>
            <person name="Stockel J."/>
            <person name="Liberton M."/>
            <person name="Min H."/>
            <person name="Sherman L.A."/>
            <person name="Pakrasi H.B."/>
        </authorList>
    </citation>
    <scope>NUCLEOTIDE SEQUENCE [LARGE SCALE GENOMIC DNA]</scope>
    <source>
        <strain evidence="3">PCC 7822</strain>
    </source>
</reference>
<sequence>MTRQLITRAQPPLEFIPPRFNPLLLQGCQIFLPLWLRNKTHLRDIQADNVERLVDLYSQFQQGKIRFLMAFRHPSVNDPYAMAYLLWKLVPQVAKQKGISLQSPIHAHFIYDRGIPLWAGAGVGWLMSHLGGTSIQRGTADLLGLRSARSLFSEGAFPIAAAPEGATNGHNEIVSPIEPGIAQLGFWCVNDLQKAHSHQEVLIVPIGIQYHYLIPPWEAIEKLLTQLELDTGINCPTDLIGKIDESSLYQRLFSLGEHLLSLMENFYRENYHQTIPEVAPSELEQNQILKSRLQNLLNVALQVAEQYFNLPSNRNMVERCRRVEQAGWDYIYREEFKSNHSLSSVERGLADRVAEEASLRMWHMRIVENFVAVTGHYVKEKPSAERFAETILLVWSLVNRIKGENPYFRPQLGKQTVSMQVGEPISISARWDEYKANRRQAVAALTTDLQAALEHLILET</sequence>
<dbReference type="eggNOG" id="COG0204">
    <property type="taxonomic scope" value="Bacteria"/>
</dbReference>
<keyword evidence="3" id="KW-1185">Reference proteome</keyword>
<dbReference type="KEGG" id="cyj:Cyan7822_4940"/>
<dbReference type="EMBL" id="CP002198">
    <property type="protein sequence ID" value="ADN16831.1"/>
    <property type="molecule type" value="Genomic_DNA"/>
</dbReference>
<accession>E0UHB7</accession>
<keyword evidence="2" id="KW-0012">Acyltransferase</keyword>
<dbReference type="AlphaFoldDB" id="E0UHB7"/>
<dbReference type="OrthoDB" id="524611at2"/>
<organism evidence="2 3">
    <name type="scientific">Gloeothece verrucosa (strain PCC 7822)</name>
    <name type="common">Cyanothece sp. (strain PCC 7822)</name>
    <dbReference type="NCBI Taxonomy" id="497965"/>
    <lineage>
        <taxon>Bacteria</taxon>
        <taxon>Bacillati</taxon>
        <taxon>Cyanobacteriota</taxon>
        <taxon>Cyanophyceae</taxon>
        <taxon>Oscillatoriophycideae</taxon>
        <taxon>Chroococcales</taxon>
        <taxon>Aphanothecaceae</taxon>
        <taxon>Gloeothece</taxon>
        <taxon>Gloeothece verrucosa</taxon>
    </lineage>
</organism>
<dbReference type="RefSeq" id="WP_013324869.1">
    <property type="nucleotide sequence ID" value="NC_014501.1"/>
</dbReference>
<protein>
    <submittedName>
        <fullName evidence="2">Phospholipid/glycerol acyltransferase</fullName>
    </submittedName>
</protein>
<dbReference type="STRING" id="497965.Cyan7822_4940"/>
<dbReference type="Proteomes" id="UP000008206">
    <property type="component" value="Chromosome"/>
</dbReference>
<feature type="domain" description="Phospholipid/glycerol acyltransferase" evidence="1">
    <location>
        <begin position="67"/>
        <end position="211"/>
    </location>
</feature>
<evidence type="ECO:0000313" key="3">
    <source>
        <dbReference type="Proteomes" id="UP000008206"/>
    </source>
</evidence>
<gene>
    <name evidence="2" type="ordered locus">Cyan7822_4940</name>
</gene>
<dbReference type="HOGENOM" id="CLU_045973_0_0_3"/>
<dbReference type="SMART" id="SM00563">
    <property type="entry name" value="PlsC"/>
    <property type="match status" value="1"/>
</dbReference>
<dbReference type="InterPro" id="IPR002123">
    <property type="entry name" value="Plipid/glycerol_acylTrfase"/>
</dbReference>
<dbReference type="GO" id="GO:0016746">
    <property type="term" value="F:acyltransferase activity"/>
    <property type="evidence" value="ECO:0007669"/>
    <property type="project" value="UniProtKB-KW"/>
</dbReference>
<dbReference type="SUPFAM" id="SSF69593">
    <property type="entry name" value="Glycerol-3-phosphate (1)-acyltransferase"/>
    <property type="match status" value="1"/>
</dbReference>
<keyword evidence="2" id="KW-0808">Transferase</keyword>
<evidence type="ECO:0000259" key="1">
    <source>
        <dbReference type="SMART" id="SM00563"/>
    </source>
</evidence>
<evidence type="ECO:0000313" key="2">
    <source>
        <dbReference type="EMBL" id="ADN16831.1"/>
    </source>
</evidence>
<proteinExistence type="predicted"/>
<name>E0UHB7_GLOV7</name>